<keyword evidence="4" id="KW-0677">Repeat</keyword>
<feature type="disulfide bond" evidence="8">
    <location>
        <begin position="289"/>
        <end position="304"/>
    </location>
</feature>
<comment type="subcellular location">
    <subcellularLocation>
        <location evidence="2">Endomembrane system</location>
    </subcellularLocation>
    <subcellularLocation>
        <location evidence="1">Membrane</location>
        <topology evidence="1">Single-pass membrane protein</topology>
    </subcellularLocation>
</comment>
<reference evidence="11" key="1">
    <citation type="submission" date="2022-11" db="UniProtKB">
        <authorList>
            <consortium name="WormBaseParasite"/>
        </authorList>
    </citation>
    <scope>IDENTIFICATION</scope>
</reference>
<organism evidence="10 11">
    <name type="scientific">Parascaris equorum</name>
    <name type="common">Equine roundworm</name>
    <dbReference type="NCBI Taxonomy" id="6256"/>
    <lineage>
        <taxon>Eukaryota</taxon>
        <taxon>Metazoa</taxon>
        <taxon>Ecdysozoa</taxon>
        <taxon>Nematoda</taxon>
        <taxon>Chromadorea</taxon>
        <taxon>Rhabditida</taxon>
        <taxon>Spirurina</taxon>
        <taxon>Ascaridomorpha</taxon>
        <taxon>Ascaridoidea</taxon>
        <taxon>Ascarididae</taxon>
        <taxon>Parascaris</taxon>
    </lineage>
</organism>
<dbReference type="InterPro" id="IPR023415">
    <property type="entry name" value="LDLR_class-A_CS"/>
</dbReference>
<evidence type="ECO:0000256" key="8">
    <source>
        <dbReference type="PROSITE-ProRule" id="PRU00124"/>
    </source>
</evidence>
<keyword evidence="5 9" id="KW-1133">Transmembrane helix</keyword>
<dbReference type="SUPFAM" id="SSF57424">
    <property type="entry name" value="LDL receptor-like module"/>
    <property type="match status" value="3"/>
</dbReference>
<proteinExistence type="predicted"/>
<feature type="disulfide bond" evidence="8">
    <location>
        <begin position="204"/>
        <end position="219"/>
    </location>
</feature>
<dbReference type="Pfam" id="PF00057">
    <property type="entry name" value="Ldl_recept_a"/>
    <property type="match status" value="2"/>
</dbReference>
<dbReference type="Proteomes" id="UP000887564">
    <property type="component" value="Unplaced"/>
</dbReference>
<keyword evidence="7 8" id="KW-1015">Disulfide bond</keyword>
<accession>A0A914S1D8</accession>
<dbReference type="PANTHER" id="PTHR24270">
    <property type="entry name" value="LOW-DENSITY LIPOPROTEIN RECEPTOR-RELATED"/>
    <property type="match status" value="1"/>
</dbReference>
<protein>
    <submittedName>
        <fullName evidence="11">Uncharacterized protein</fullName>
    </submittedName>
</protein>
<evidence type="ECO:0000256" key="2">
    <source>
        <dbReference type="ARBA" id="ARBA00004308"/>
    </source>
</evidence>
<dbReference type="InterPro" id="IPR002172">
    <property type="entry name" value="LDrepeatLR_classA_rpt"/>
</dbReference>
<keyword evidence="6 9" id="KW-0472">Membrane</keyword>
<dbReference type="PROSITE" id="PS50068">
    <property type="entry name" value="LDLRA_2"/>
    <property type="match status" value="3"/>
</dbReference>
<dbReference type="InterPro" id="IPR050685">
    <property type="entry name" value="LDLR"/>
</dbReference>
<evidence type="ECO:0000313" key="10">
    <source>
        <dbReference type="Proteomes" id="UP000887564"/>
    </source>
</evidence>
<evidence type="ECO:0000256" key="9">
    <source>
        <dbReference type="SAM" id="Phobius"/>
    </source>
</evidence>
<feature type="transmembrane region" description="Helical" evidence="9">
    <location>
        <begin position="111"/>
        <end position="134"/>
    </location>
</feature>
<dbReference type="AlphaFoldDB" id="A0A914S1D8"/>
<dbReference type="SMART" id="SM00192">
    <property type="entry name" value="LDLa"/>
    <property type="match status" value="4"/>
</dbReference>
<dbReference type="PRINTS" id="PR00261">
    <property type="entry name" value="LDLRECEPTOR"/>
</dbReference>
<evidence type="ECO:0000256" key="4">
    <source>
        <dbReference type="ARBA" id="ARBA00022737"/>
    </source>
</evidence>
<sequence length="417" mass="45607">MKRESLAAQISWACPHPSRCGVVASEYVADRHSVFRDDIHWCLAWRGNFNGSHAFALGPPHSALLQRKHQIPSEKENSPSFWHRFLARVQTFKDFLSVHYCSFLDNISATVFLIIIIVIILALLAIIAIVVVLANAPSKKHEPHSLVQVQRTHTNWPQIEGENPLSLKLVSSKALLPPNVSLCDGFGFSCTSLPSLVIGTLQRCDGVVDCPDGSDEVGCKVCQTVFSCNVASPLSKPAHLVCLRGSSISDGVKDCADNSDESRFRRKKCAEDEFRCHGTDVCLPSELLCDGDAHCRGGEDELQCEGKCRVDGVIRQRDASPSGSFVTASRIAQTELTRRECSGNGKALCENSKICLDRSRICDGIVDCPNGDDESQCPGSCPRPLSYAMVCNLSSQFKVLLMSVRTLAFSVSYFLSA</sequence>
<name>A0A914S1D8_PAREQ</name>
<evidence type="ECO:0000256" key="5">
    <source>
        <dbReference type="ARBA" id="ARBA00022989"/>
    </source>
</evidence>
<evidence type="ECO:0000313" key="11">
    <source>
        <dbReference type="WBParaSite" id="PEQ_0001215201-mRNA-1"/>
    </source>
</evidence>
<dbReference type="CDD" id="cd00112">
    <property type="entry name" value="LDLa"/>
    <property type="match status" value="3"/>
</dbReference>
<evidence type="ECO:0000256" key="1">
    <source>
        <dbReference type="ARBA" id="ARBA00004167"/>
    </source>
</evidence>
<evidence type="ECO:0000256" key="6">
    <source>
        <dbReference type="ARBA" id="ARBA00023136"/>
    </source>
</evidence>
<evidence type="ECO:0000256" key="3">
    <source>
        <dbReference type="ARBA" id="ARBA00022692"/>
    </source>
</evidence>
<keyword evidence="10" id="KW-1185">Reference proteome</keyword>
<dbReference type="PANTHER" id="PTHR24270:SF62">
    <property type="entry name" value="LOW-DENSITY LIPOPROTEIN RECEPTOR-RELATED PROTEIN 2"/>
    <property type="match status" value="1"/>
</dbReference>
<dbReference type="InterPro" id="IPR036055">
    <property type="entry name" value="LDL_receptor-like_sf"/>
</dbReference>
<dbReference type="GO" id="GO:0016192">
    <property type="term" value="P:vesicle-mediated transport"/>
    <property type="evidence" value="ECO:0007669"/>
    <property type="project" value="UniProtKB-ARBA"/>
</dbReference>
<dbReference type="Gene3D" id="4.10.400.10">
    <property type="entry name" value="Low-density Lipoprotein Receptor"/>
    <property type="match status" value="4"/>
</dbReference>
<dbReference type="WBParaSite" id="PEQ_0001215201-mRNA-1">
    <property type="protein sequence ID" value="PEQ_0001215201-mRNA-1"/>
    <property type="gene ID" value="PEQ_0001215201"/>
</dbReference>
<feature type="disulfide bond" evidence="8">
    <location>
        <begin position="362"/>
        <end position="377"/>
    </location>
</feature>
<dbReference type="PROSITE" id="PS01209">
    <property type="entry name" value="LDLRA_1"/>
    <property type="match status" value="2"/>
</dbReference>
<evidence type="ECO:0000256" key="7">
    <source>
        <dbReference type="ARBA" id="ARBA00023157"/>
    </source>
</evidence>
<dbReference type="GO" id="GO:0005886">
    <property type="term" value="C:plasma membrane"/>
    <property type="evidence" value="ECO:0007669"/>
    <property type="project" value="TreeGrafter"/>
</dbReference>
<comment type="caution">
    <text evidence="8">Lacks conserved residue(s) required for the propagation of feature annotation.</text>
</comment>
<dbReference type="GO" id="GO:0012505">
    <property type="term" value="C:endomembrane system"/>
    <property type="evidence" value="ECO:0007669"/>
    <property type="project" value="UniProtKB-SubCell"/>
</dbReference>
<keyword evidence="3 9" id="KW-0812">Transmembrane</keyword>